<evidence type="ECO:0000259" key="1">
    <source>
        <dbReference type="Pfam" id="PF23477"/>
    </source>
</evidence>
<reference evidence="3" key="1">
    <citation type="submission" date="2017-09" db="EMBL/GenBank/DDBJ databases">
        <title>Depth-based differentiation of microbial function through sediment-hosted aquifers and enrichment of novel symbionts in the deep terrestrial subsurface.</title>
        <authorList>
            <person name="Probst A.J."/>
            <person name="Ladd B."/>
            <person name="Jarett J.K."/>
            <person name="Geller-Mcgrath D.E."/>
            <person name="Sieber C.M.K."/>
            <person name="Emerson J.B."/>
            <person name="Anantharaman K."/>
            <person name="Thomas B.C."/>
            <person name="Malmstrom R."/>
            <person name="Stieglmeier M."/>
            <person name="Klingl A."/>
            <person name="Woyke T."/>
            <person name="Ryan C.M."/>
            <person name="Banfield J.F."/>
        </authorList>
    </citation>
    <scope>NUCLEOTIDE SEQUENCE [LARGE SCALE GENOMIC DNA]</scope>
</reference>
<accession>A0A2M7V7C5</accession>
<dbReference type="EMBL" id="PFPK01000037">
    <property type="protein sequence ID" value="PIZ94619.1"/>
    <property type="molecule type" value="Genomic_DNA"/>
</dbReference>
<comment type="caution">
    <text evidence="2">The sequence shown here is derived from an EMBL/GenBank/DDBJ whole genome shotgun (WGS) entry which is preliminary data.</text>
</comment>
<dbReference type="AlphaFoldDB" id="A0A2M7V7C5"/>
<evidence type="ECO:0000313" key="2">
    <source>
        <dbReference type="EMBL" id="PIZ94619.1"/>
    </source>
</evidence>
<feature type="domain" description="CxxC-x17-CxxC" evidence="1">
    <location>
        <begin position="53"/>
        <end position="92"/>
    </location>
</feature>
<feature type="domain" description="CxxC-x17-CxxC" evidence="1">
    <location>
        <begin position="104"/>
        <end position="142"/>
    </location>
</feature>
<name>A0A2M7V7C5_9BACT</name>
<dbReference type="NCBIfam" id="TIGR04272">
    <property type="entry name" value="cxxc_cxxc_Mbark"/>
    <property type="match status" value="2"/>
</dbReference>
<dbReference type="Pfam" id="PF23477">
    <property type="entry name" value="zf_Tbcl_2"/>
    <property type="match status" value="2"/>
</dbReference>
<dbReference type="InterPro" id="IPR026363">
    <property type="entry name" value="CxxC-x17-CxxC_dom"/>
</dbReference>
<organism evidence="2 3">
    <name type="scientific">Candidatus Magasanikbacteria bacterium CG_4_10_14_0_2_um_filter_37_12</name>
    <dbReference type="NCBI Taxonomy" id="1974637"/>
    <lineage>
        <taxon>Bacteria</taxon>
        <taxon>Candidatus Magasanikiibacteriota</taxon>
    </lineage>
</organism>
<evidence type="ECO:0000313" key="3">
    <source>
        <dbReference type="Proteomes" id="UP000228568"/>
    </source>
</evidence>
<sequence length="144" mass="16442">MVFLNIDKSILGWYNVSTIKLLIVNKGRFSYNANKLYSITKKSRKIMNYQSDRQMFDVDIDCGECGTKITQLPFQPSGDRPVFCSNCLRAKRNNSNGGGQTRQRTMYDVDVDCGECGVKITQLPFQPSGDRPIYCFECNKNRRG</sequence>
<gene>
    <name evidence="2" type="ORF">COX81_02980</name>
</gene>
<dbReference type="Proteomes" id="UP000228568">
    <property type="component" value="Unassembled WGS sequence"/>
</dbReference>
<proteinExistence type="predicted"/>
<protein>
    <recommendedName>
        <fullName evidence="1">CxxC-x17-CxxC domain-containing protein</fullName>
    </recommendedName>
</protein>